<reference evidence="2" key="1">
    <citation type="submission" date="2018-07" db="EMBL/GenBank/DDBJ databases">
        <authorList>
            <person name="Blom J."/>
        </authorList>
    </citation>
    <scope>NUCLEOTIDE SEQUENCE [LARGE SCALE GENOMIC DNA]</scope>
    <source>
        <strain evidence="2">CCOS 864</strain>
    </source>
</reference>
<organism evidence="1 2">
    <name type="scientific">Pseudomonas wadenswilerensis</name>
    <dbReference type="NCBI Taxonomy" id="1785161"/>
    <lineage>
        <taxon>Bacteria</taxon>
        <taxon>Pseudomonadati</taxon>
        <taxon>Pseudomonadota</taxon>
        <taxon>Gammaproteobacteria</taxon>
        <taxon>Pseudomonadales</taxon>
        <taxon>Pseudomonadaceae</taxon>
        <taxon>Pseudomonas</taxon>
    </lineage>
</organism>
<dbReference type="AlphaFoldDB" id="A0A380SWQ3"/>
<name>A0A380SWQ3_9PSED</name>
<protein>
    <submittedName>
        <fullName evidence="1">Uncharacterized protein</fullName>
    </submittedName>
</protein>
<gene>
    <name evidence="1" type="ORF">CCOS864_01154</name>
</gene>
<dbReference type="Proteomes" id="UP000255177">
    <property type="component" value="Unassembled WGS sequence"/>
</dbReference>
<keyword evidence="2" id="KW-1185">Reference proteome</keyword>
<dbReference type="RefSeq" id="WP_115085458.1">
    <property type="nucleotide sequence ID" value="NZ_CBCSFG010000025.1"/>
</dbReference>
<proteinExistence type="predicted"/>
<dbReference type="EMBL" id="UIDD01000004">
    <property type="protein sequence ID" value="SUQ61730.1"/>
    <property type="molecule type" value="Genomic_DNA"/>
</dbReference>
<evidence type="ECO:0000313" key="1">
    <source>
        <dbReference type="EMBL" id="SUQ61730.1"/>
    </source>
</evidence>
<sequence length="75" mass="7961">MKLEIARGVFLLIALGVATAAVAAWEEPRPQIFSKVDAGAQCPLPRVVKPQVDAKPDHDLLLLLFGLSQGVRASG</sequence>
<accession>A0A380SWQ3</accession>
<evidence type="ECO:0000313" key="2">
    <source>
        <dbReference type="Proteomes" id="UP000255177"/>
    </source>
</evidence>